<feature type="domain" description="Beta-mannosidase Ig-fold" evidence="14">
    <location>
        <begin position="764"/>
        <end position="803"/>
    </location>
</feature>
<comment type="subunit">
    <text evidence="4">Homodimer.</text>
</comment>
<dbReference type="Pfam" id="PF17786">
    <property type="entry name" value="Mannosidase_ig"/>
    <property type="match status" value="1"/>
</dbReference>
<dbReference type="SUPFAM" id="SSF49785">
    <property type="entry name" value="Galactose-binding domain-like"/>
    <property type="match status" value="1"/>
</dbReference>
<dbReference type="InterPro" id="IPR017853">
    <property type="entry name" value="GH"/>
</dbReference>
<keyword evidence="6" id="KW-0964">Secreted</keyword>
<dbReference type="AlphaFoldDB" id="A0A0P6YEW8"/>
<evidence type="ECO:0000256" key="8">
    <source>
        <dbReference type="ARBA" id="ARBA00023180"/>
    </source>
</evidence>
<evidence type="ECO:0000256" key="9">
    <source>
        <dbReference type="ARBA" id="ARBA00023295"/>
    </source>
</evidence>
<dbReference type="Gene3D" id="2.60.120.260">
    <property type="entry name" value="Galactose-binding domain-like"/>
    <property type="match status" value="1"/>
</dbReference>
<comment type="caution">
    <text evidence="17">The sequence shown here is derived from an EMBL/GenBank/DDBJ whole genome shotgun (WGS) entry which is preliminary data.</text>
</comment>
<dbReference type="EMBL" id="LGKP01000015">
    <property type="protein sequence ID" value="KPL88860.1"/>
    <property type="molecule type" value="Genomic_DNA"/>
</dbReference>
<dbReference type="InterPro" id="IPR006102">
    <property type="entry name" value="Ig-like_GH2"/>
</dbReference>
<dbReference type="Pfam" id="PF17753">
    <property type="entry name" value="Ig_mannosidase"/>
    <property type="match status" value="1"/>
</dbReference>
<dbReference type="EC" id="3.2.1.25" evidence="5"/>
<keyword evidence="9" id="KW-0326">Glycosidase</keyword>
<name>A0A0P6YEW8_9CHLR</name>
<dbReference type="GO" id="GO:0005975">
    <property type="term" value="P:carbohydrate metabolic process"/>
    <property type="evidence" value="ECO:0007669"/>
    <property type="project" value="InterPro"/>
</dbReference>
<dbReference type="InterPro" id="IPR054593">
    <property type="entry name" value="Beta-mannosidase-like_N2"/>
</dbReference>
<evidence type="ECO:0000313" key="18">
    <source>
        <dbReference type="Proteomes" id="UP000050277"/>
    </source>
</evidence>
<dbReference type="InterPro" id="IPR036156">
    <property type="entry name" value="Beta-gal/glucu_dom_sf"/>
</dbReference>
<dbReference type="InterPro" id="IPR008979">
    <property type="entry name" value="Galactose-bd-like_sf"/>
</dbReference>
<evidence type="ECO:0000256" key="2">
    <source>
        <dbReference type="ARBA" id="ARBA00004613"/>
    </source>
</evidence>
<dbReference type="Pfam" id="PF00703">
    <property type="entry name" value="Glyco_hydro_2"/>
    <property type="match status" value="1"/>
</dbReference>
<proteinExistence type="inferred from homology"/>
<protein>
    <recommendedName>
        <fullName evidence="11">Beta-mannosidase B</fullName>
        <ecNumber evidence="5">3.2.1.25</ecNumber>
    </recommendedName>
    <alternativeName>
        <fullName evidence="12">Mannanase B</fullName>
    </alternativeName>
</protein>
<sequence>MQKLALQHAWQAKQRDPQRTVLADATSSEGWIAAPVPGTIYEALLAANQIPDPFDGLNEFDVQWVAEVDWLYRCDFELSAEQASQPAALDCAGLDTIATVWLNGQELFSSDNMFVPQRAVVSNQLQAGNNQLLIEFRSALKHGHTLQAVMGQLGVWNGDPSRVYLRKAQYHYGWDWGPTLLTAGPWMPVTLELGATRLSDLACPITVADDCATADFVVTATVADAATDTAVLIQLWNPAGELIAEQHQAVSAGNVQHTISVDQPSLWWPHGYGAQNRYRLMVSVFAGQTQLDQRELQLGVRRVRLVQEPLRDEAGETFLFEINNVPMFCGGANWIPADLLTNRISNETYRRLLQAAVDSHMIMIRIWGGGIYEVDHFYDLCDELGLLVWQDFMFACGMYPAHSEFLASVEAEASAQVQRLRHHPSIVLWCGNNEDYQIAQTFNAYDHSFQGDFTQTSFPAREIYERLLPKVCATYDPTTLYWPGSPYGGADVYDKTRGDRHTWDVWHSAMAPYQDYPKYEGRFVSEFGMESSAALQTLLSVLPTDQRYPQSRVVEHHNKSEGGARRLAVYLNDTLRFENTLESYVYASQFMQAEALAVAYRGWRRRWAGPGRYAVAGALVWQLNDCWPVISWAIIDSALRNKPAIYSIGRELAPISAGLQRSKAQIEAWVVNGTLKSANASISITGYDLQGRLLFEQNYSHELAANQANPITSFELADPDQTVVGMQVLIDGAVVARASSWPEPFKYLPAYNPQISITRLADDWLEISSQRPAKGVWLQAGDAVHWSDNLLDLLPNQAQRIQARGLGQQPIALKWLHWDQNESIEHRA</sequence>
<dbReference type="Pfam" id="PF22666">
    <property type="entry name" value="Glyco_hydro_2_N2"/>
    <property type="match status" value="1"/>
</dbReference>
<dbReference type="PANTHER" id="PTHR43730">
    <property type="entry name" value="BETA-MANNOSIDASE"/>
    <property type="match status" value="1"/>
</dbReference>
<dbReference type="InterPro" id="IPR013783">
    <property type="entry name" value="Ig-like_fold"/>
</dbReference>
<evidence type="ECO:0000256" key="12">
    <source>
        <dbReference type="ARBA" id="ARBA00041614"/>
    </source>
</evidence>
<dbReference type="FunFam" id="3.20.20.80:FF:000050">
    <property type="entry name" value="Beta-mannosidase B"/>
    <property type="match status" value="1"/>
</dbReference>
<dbReference type="GO" id="GO:0004567">
    <property type="term" value="F:beta-mannosidase activity"/>
    <property type="evidence" value="ECO:0007669"/>
    <property type="project" value="UniProtKB-EC"/>
</dbReference>
<dbReference type="OrthoDB" id="9801077at2"/>
<comment type="pathway">
    <text evidence="3">Glycan metabolism; N-glycan degradation.</text>
</comment>
<evidence type="ECO:0000256" key="3">
    <source>
        <dbReference type="ARBA" id="ARBA00004740"/>
    </source>
</evidence>
<evidence type="ECO:0000259" key="16">
    <source>
        <dbReference type="Pfam" id="PF22666"/>
    </source>
</evidence>
<dbReference type="Proteomes" id="UP000050277">
    <property type="component" value="Unassembled WGS sequence"/>
</dbReference>
<feature type="domain" description="Beta-mannosidase-like galactose-binding" evidence="16">
    <location>
        <begin position="19"/>
        <end position="186"/>
    </location>
</feature>
<evidence type="ECO:0000256" key="6">
    <source>
        <dbReference type="ARBA" id="ARBA00022525"/>
    </source>
</evidence>
<evidence type="ECO:0000256" key="7">
    <source>
        <dbReference type="ARBA" id="ARBA00022801"/>
    </source>
</evidence>
<dbReference type="InterPro" id="IPR041625">
    <property type="entry name" value="Beta-mannosidase_Ig"/>
</dbReference>
<evidence type="ECO:0000256" key="5">
    <source>
        <dbReference type="ARBA" id="ARBA00012754"/>
    </source>
</evidence>
<accession>A0A0P6YEW8</accession>
<keyword evidence="8" id="KW-0325">Glycoprotein</keyword>
<dbReference type="SUPFAM" id="SSF51445">
    <property type="entry name" value="(Trans)glycosidases"/>
    <property type="match status" value="1"/>
</dbReference>
<dbReference type="InterPro" id="IPR041447">
    <property type="entry name" value="Mannosidase_ig"/>
</dbReference>
<dbReference type="PANTHER" id="PTHR43730:SF1">
    <property type="entry name" value="BETA-MANNOSIDASE"/>
    <property type="match status" value="1"/>
</dbReference>
<dbReference type="RefSeq" id="WP_054534167.1">
    <property type="nucleotide sequence ID" value="NZ_LGKP01000015.1"/>
</dbReference>
<evidence type="ECO:0000259" key="15">
    <source>
        <dbReference type="Pfam" id="PF17786"/>
    </source>
</evidence>
<reference evidence="17 18" key="1">
    <citation type="submission" date="2015-07" db="EMBL/GenBank/DDBJ databases">
        <title>Whole genome sequence of Herpetosiphon geysericola DSM 7119.</title>
        <authorList>
            <person name="Hemp J."/>
            <person name="Ward L.M."/>
            <person name="Pace L.A."/>
            <person name="Fischer W.W."/>
        </authorList>
    </citation>
    <scope>NUCLEOTIDE SEQUENCE [LARGE SCALE GENOMIC DNA]</scope>
    <source>
        <strain evidence="17 18">DSM 7119</strain>
    </source>
</reference>
<dbReference type="Gene3D" id="2.60.40.10">
    <property type="entry name" value="Immunoglobulins"/>
    <property type="match status" value="2"/>
</dbReference>
<keyword evidence="7" id="KW-0378">Hydrolase</keyword>
<comment type="subcellular location">
    <subcellularLocation>
        <location evidence="2">Secreted</location>
    </subcellularLocation>
</comment>
<dbReference type="Gene3D" id="3.20.20.80">
    <property type="entry name" value="Glycosidases"/>
    <property type="match status" value="1"/>
</dbReference>
<organism evidence="17 18">
    <name type="scientific">Herpetosiphon geysericola</name>
    <dbReference type="NCBI Taxonomy" id="70996"/>
    <lineage>
        <taxon>Bacteria</taxon>
        <taxon>Bacillati</taxon>
        <taxon>Chloroflexota</taxon>
        <taxon>Chloroflexia</taxon>
        <taxon>Herpetosiphonales</taxon>
        <taxon>Herpetosiphonaceae</taxon>
        <taxon>Herpetosiphon</taxon>
    </lineage>
</organism>
<dbReference type="STRING" id="70996.SE18_09300"/>
<evidence type="ECO:0000259" key="13">
    <source>
        <dbReference type="Pfam" id="PF00703"/>
    </source>
</evidence>
<feature type="domain" description="Mannosidase Ig/CBM-like" evidence="15">
    <location>
        <begin position="665"/>
        <end position="747"/>
    </location>
</feature>
<evidence type="ECO:0000313" key="17">
    <source>
        <dbReference type="EMBL" id="KPL88860.1"/>
    </source>
</evidence>
<evidence type="ECO:0000256" key="11">
    <source>
        <dbReference type="ARBA" id="ARBA00041069"/>
    </source>
</evidence>
<keyword evidence="18" id="KW-1185">Reference proteome</keyword>
<evidence type="ECO:0000259" key="14">
    <source>
        <dbReference type="Pfam" id="PF17753"/>
    </source>
</evidence>
<comment type="similarity">
    <text evidence="10">Belongs to the glycosyl hydrolase 2 family. Beta-mannosidase B subfamily.</text>
</comment>
<evidence type="ECO:0000256" key="4">
    <source>
        <dbReference type="ARBA" id="ARBA00011738"/>
    </source>
</evidence>
<dbReference type="PATRIC" id="fig|70996.4.peg.4419"/>
<dbReference type="InterPro" id="IPR050887">
    <property type="entry name" value="Beta-mannosidase_GH2"/>
</dbReference>
<gene>
    <name evidence="17" type="ORF">SE18_09300</name>
</gene>
<comment type="catalytic activity">
    <reaction evidence="1">
        <text>Hydrolysis of terminal, non-reducing beta-D-mannose residues in beta-D-mannosides.</text>
        <dbReference type="EC" id="3.2.1.25"/>
    </reaction>
</comment>
<dbReference type="GO" id="GO:0005576">
    <property type="term" value="C:extracellular region"/>
    <property type="evidence" value="ECO:0007669"/>
    <property type="project" value="UniProtKB-SubCell"/>
</dbReference>
<dbReference type="SUPFAM" id="SSF49303">
    <property type="entry name" value="beta-Galactosidase/glucuronidase domain"/>
    <property type="match status" value="2"/>
</dbReference>
<dbReference type="GO" id="GO:0006516">
    <property type="term" value="P:glycoprotein catabolic process"/>
    <property type="evidence" value="ECO:0007669"/>
    <property type="project" value="TreeGrafter"/>
</dbReference>
<evidence type="ECO:0000256" key="1">
    <source>
        <dbReference type="ARBA" id="ARBA00000829"/>
    </source>
</evidence>
<evidence type="ECO:0000256" key="10">
    <source>
        <dbReference type="ARBA" id="ARBA00038429"/>
    </source>
</evidence>
<feature type="domain" description="Glycoside hydrolase family 2 immunoglobulin-like beta-sandwich" evidence="13">
    <location>
        <begin position="196"/>
        <end position="301"/>
    </location>
</feature>